<dbReference type="AlphaFoldDB" id="A0ABD5EDD0"/>
<comment type="caution">
    <text evidence="2">The sequence shown here is derived from an EMBL/GenBank/DDBJ whole genome shotgun (WGS) entry which is preliminary data.</text>
</comment>
<evidence type="ECO:0000313" key="3">
    <source>
        <dbReference type="Proteomes" id="UP001183607"/>
    </source>
</evidence>
<organism evidence="2 3">
    <name type="scientific">Streptomyces evansiae</name>
    <dbReference type="NCBI Taxonomy" id="3075535"/>
    <lineage>
        <taxon>Bacteria</taxon>
        <taxon>Bacillati</taxon>
        <taxon>Actinomycetota</taxon>
        <taxon>Actinomycetes</taxon>
        <taxon>Kitasatosporales</taxon>
        <taxon>Streptomycetaceae</taxon>
        <taxon>Streptomyces</taxon>
    </lineage>
</organism>
<accession>A0ABD5EDD0</accession>
<proteinExistence type="predicted"/>
<dbReference type="Pfam" id="PF17411">
    <property type="entry name" value="SmaI"/>
    <property type="match status" value="1"/>
</dbReference>
<sequence>MDVDLKHIHDRIVAGLDGLEVRQLAAIESVVRNMHRKIEFRPGNVRDLVSDAFRDEMALFLVVHHALHERALNKENFEYVFKQCLIASGDPKARLNPNQKQAKFDVEGAGQRWSLKTESGDSMSRNMVKVEKLTEALWIRESPTAEDCARNILEKVVPRLLDYDRIIVLRALRDDALITYSIEEIPQDVIYAALNQTRPEVFSKGVRGGKEAKSFGANYFKVDGGHRLFRMLLDTSVEKVRIWYTLEECLHHGYWTLPASTPTEVSELAKPESVALPPQRDLQHGETSQEELPF</sequence>
<dbReference type="RefSeq" id="WP_139121389.1">
    <property type="nucleotide sequence ID" value="NZ_JAVRER010000077.1"/>
</dbReference>
<evidence type="ECO:0000313" key="2">
    <source>
        <dbReference type="EMBL" id="MDT0419436.1"/>
    </source>
</evidence>
<dbReference type="EMBL" id="JAVRER010000077">
    <property type="protein sequence ID" value="MDT0419436.1"/>
    <property type="molecule type" value="Genomic_DNA"/>
</dbReference>
<reference evidence="3" key="1">
    <citation type="submission" date="2023-07" db="EMBL/GenBank/DDBJ databases">
        <title>30 novel species of actinomycetes from the DSMZ collection.</title>
        <authorList>
            <person name="Nouioui I."/>
        </authorList>
    </citation>
    <scope>NUCLEOTIDE SEQUENCE [LARGE SCALE GENOMIC DNA]</scope>
    <source>
        <strain evidence="3">DSM 41982</strain>
    </source>
</reference>
<protein>
    <submittedName>
        <fullName evidence="2">Uncharacterized protein</fullName>
    </submittedName>
</protein>
<feature type="region of interest" description="Disordered" evidence="1">
    <location>
        <begin position="266"/>
        <end position="294"/>
    </location>
</feature>
<dbReference type="Proteomes" id="UP001183607">
    <property type="component" value="Unassembled WGS sequence"/>
</dbReference>
<dbReference type="InterPro" id="IPR049519">
    <property type="entry name" value="SmaI"/>
</dbReference>
<name>A0ABD5EDD0_9ACTN</name>
<evidence type="ECO:0000256" key="1">
    <source>
        <dbReference type="SAM" id="MobiDB-lite"/>
    </source>
</evidence>
<gene>
    <name evidence="2" type="ORF">RM574_28560</name>
</gene>